<sequence>MPFDWTQEQHATLARFRDIGAEIAAAAAHDGRAPAGFDEAGWARLGHEGLWDMIVPETYGGDGHGWWHFSAALEGLASSIRRPALLLSVIAQAGMVRALERYGTATQQDRYFGAILRGELSATAIAEPGTGTDVRSIATTLAEHGDGYRLTGSKFNIAHAPLARFILVVTRIETPGRRNTALVIVDRDQPGMTVAAPDRKLGLDDLPTGALHFDDCPITRGQLLGEPGAGLGNLIDIISLGRLYYGLVAAQVTAPYLRDAIGYCRERRSFDSTIDAHQYVQRRLVDLQIGIERGTWLARGALAQLLTDHPQALMTCSIAKLVGAQDLVDSALGLVRLYGSLGYQAGPVAAFASDALGFMSVGGTEEMHRKNIFNQMMRAG</sequence>
<evidence type="ECO:0000313" key="8">
    <source>
        <dbReference type="EMBL" id="KEA60198.1"/>
    </source>
</evidence>
<dbReference type="AlphaFoldDB" id="A0A071MHR8"/>
<accession>A0A071MHR8</accession>
<dbReference type="PANTHER" id="PTHR43884:SF12">
    <property type="entry name" value="ISOVALERYL-COA DEHYDROGENASE, MITOCHONDRIAL-RELATED"/>
    <property type="match status" value="1"/>
</dbReference>
<dbReference type="Pfam" id="PF02771">
    <property type="entry name" value="Acyl-CoA_dh_N"/>
    <property type="match status" value="1"/>
</dbReference>
<dbReference type="InterPro" id="IPR046373">
    <property type="entry name" value="Acyl-CoA_Oxase/DH_mid-dom_sf"/>
</dbReference>
<feature type="domain" description="Acyl-CoA dehydrogenase/oxidase C-terminal" evidence="5">
    <location>
        <begin position="229"/>
        <end position="376"/>
    </location>
</feature>
<keyword evidence="4" id="KW-0274">FAD</keyword>
<dbReference type="OrthoDB" id="3398889at2"/>
<dbReference type="Gene3D" id="1.20.140.10">
    <property type="entry name" value="Butyryl-CoA Dehydrogenase, subunit A, domain 3"/>
    <property type="match status" value="1"/>
</dbReference>
<dbReference type="SUPFAM" id="SSF56645">
    <property type="entry name" value="Acyl-CoA dehydrogenase NM domain-like"/>
    <property type="match status" value="1"/>
</dbReference>
<dbReference type="Gene3D" id="1.10.540.10">
    <property type="entry name" value="Acyl-CoA dehydrogenase/oxidase, N-terminal domain"/>
    <property type="match status" value="1"/>
</dbReference>
<dbReference type="InterPro" id="IPR006091">
    <property type="entry name" value="Acyl-CoA_Oxase/DH_mid-dom"/>
</dbReference>
<evidence type="ECO:0000256" key="2">
    <source>
        <dbReference type="ARBA" id="ARBA00009347"/>
    </source>
</evidence>
<feature type="domain" description="Acyl-CoA dehydrogenase/oxidase N-terminal" evidence="7">
    <location>
        <begin position="6"/>
        <end position="119"/>
    </location>
</feature>
<dbReference type="CDD" id="cd00567">
    <property type="entry name" value="ACAD"/>
    <property type="match status" value="1"/>
</dbReference>
<reference evidence="8" key="1">
    <citation type="submission" date="2014-04" db="EMBL/GenBank/DDBJ databases">
        <title>In planta biocontrol of soil-borne Fusarium wilt of banana through a plant endophytic bacterium, Burkholderia cenocepacia 869T2.</title>
        <authorList>
            <person name="Ho Y.-N."/>
            <person name="Chiang H.-M."/>
            <person name="Chao C.-P."/>
            <person name="Su C.-C."/>
            <person name="Hsu H.-F."/>
            <person name="Guo C.-T."/>
            <person name="Hsieh J.-L."/>
            <person name="Huang C.-C."/>
        </authorList>
    </citation>
    <scope>NUCLEOTIDE SEQUENCE [LARGE SCALE GENOMIC DNA]</scope>
    <source>
        <strain evidence="8">869T2</strain>
    </source>
</reference>
<dbReference type="Pfam" id="PF00441">
    <property type="entry name" value="Acyl-CoA_dh_1"/>
    <property type="match status" value="1"/>
</dbReference>
<comment type="similarity">
    <text evidence="2">Belongs to the acyl-CoA dehydrogenase family.</text>
</comment>
<feature type="domain" description="Acyl-CoA oxidase/dehydrogenase middle" evidence="6">
    <location>
        <begin position="122"/>
        <end position="216"/>
    </location>
</feature>
<dbReference type="EMBL" id="JJOA01000006">
    <property type="protein sequence ID" value="KEA60198.1"/>
    <property type="molecule type" value="Genomic_DNA"/>
</dbReference>
<dbReference type="PANTHER" id="PTHR43884">
    <property type="entry name" value="ACYL-COA DEHYDROGENASE"/>
    <property type="match status" value="1"/>
</dbReference>
<evidence type="ECO:0000259" key="5">
    <source>
        <dbReference type="Pfam" id="PF00441"/>
    </source>
</evidence>
<evidence type="ECO:0000256" key="1">
    <source>
        <dbReference type="ARBA" id="ARBA00001974"/>
    </source>
</evidence>
<dbReference type="InterPro" id="IPR037069">
    <property type="entry name" value="AcylCoA_DH/ox_N_sf"/>
</dbReference>
<dbReference type="Gene3D" id="2.40.110.10">
    <property type="entry name" value="Butyryl-CoA Dehydrogenase, subunit A, domain 2"/>
    <property type="match status" value="1"/>
</dbReference>
<organism evidence="8">
    <name type="scientific">Burkholderia cenocepacia</name>
    <dbReference type="NCBI Taxonomy" id="95486"/>
    <lineage>
        <taxon>Bacteria</taxon>
        <taxon>Pseudomonadati</taxon>
        <taxon>Pseudomonadota</taxon>
        <taxon>Betaproteobacteria</taxon>
        <taxon>Burkholderiales</taxon>
        <taxon>Burkholderiaceae</taxon>
        <taxon>Burkholderia</taxon>
        <taxon>Burkholderia cepacia complex</taxon>
    </lineage>
</organism>
<gene>
    <name evidence="8" type="ORF">DT99_07110</name>
</gene>
<evidence type="ECO:0000256" key="4">
    <source>
        <dbReference type="ARBA" id="ARBA00022827"/>
    </source>
</evidence>
<evidence type="ECO:0000259" key="6">
    <source>
        <dbReference type="Pfam" id="PF02770"/>
    </source>
</evidence>
<dbReference type="Pfam" id="PF02770">
    <property type="entry name" value="Acyl-CoA_dh_M"/>
    <property type="match status" value="1"/>
</dbReference>
<name>A0A071MHR8_9BURK</name>
<evidence type="ECO:0000256" key="3">
    <source>
        <dbReference type="ARBA" id="ARBA00022630"/>
    </source>
</evidence>
<comment type="caution">
    <text evidence="8">The sequence shown here is derived from an EMBL/GenBank/DDBJ whole genome shotgun (WGS) entry which is preliminary data.</text>
</comment>
<evidence type="ECO:0000259" key="7">
    <source>
        <dbReference type="Pfam" id="PF02771"/>
    </source>
</evidence>
<dbReference type="GO" id="GO:0050660">
    <property type="term" value="F:flavin adenine dinucleotide binding"/>
    <property type="evidence" value="ECO:0007669"/>
    <property type="project" value="InterPro"/>
</dbReference>
<comment type="cofactor">
    <cofactor evidence="1">
        <name>FAD</name>
        <dbReference type="ChEBI" id="CHEBI:57692"/>
    </cofactor>
</comment>
<dbReference type="InterPro" id="IPR009100">
    <property type="entry name" value="AcylCoA_DH/oxidase_NM_dom_sf"/>
</dbReference>
<proteinExistence type="inferred from homology"/>
<keyword evidence="3" id="KW-0285">Flavoprotein</keyword>
<protein>
    <submittedName>
        <fullName evidence="8">Acyl-CoA dehydrogenase</fullName>
    </submittedName>
</protein>
<dbReference type="InterPro" id="IPR013786">
    <property type="entry name" value="AcylCoA_DH/ox_N"/>
</dbReference>
<dbReference type="SUPFAM" id="SSF47203">
    <property type="entry name" value="Acyl-CoA dehydrogenase C-terminal domain-like"/>
    <property type="match status" value="1"/>
</dbReference>
<dbReference type="InterPro" id="IPR009075">
    <property type="entry name" value="AcylCo_DH/oxidase_C"/>
</dbReference>
<dbReference type="GO" id="GO:0003995">
    <property type="term" value="F:acyl-CoA dehydrogenase activity"/>
    <property type="evidence" value="ECO:0007669"/>
    <property type="project" value="TreeGrafter"/>
</dbReference>
<dbReference type="InterPro" id="IPR036250">
    <property type="entry name" value="AcylCo_DH-like_C"/>
</dbReference>